<dbReference type="RefSeq" id="WP_012309979.1">
    <property type="nucleotide sequence ID" value="NZ_RCOR01000030.1"/>
</dbReference>
<protein>
    <recommendedName>
        <fullName evidence="6">Small ribosomal subunit protein eS31</fullName>
    </recommendedName>
</protein>
<dbReference type="GO" id="GO:0008270">
    <property type="term" value="F:zinc ion binding"/>
    <property type="evidence" value="ECO:0007669"/>
    <property type="project" value="UniProtKB-UniRule"/>
</dbReference>
<evidence type="ECO:0000256" key="1">
    <source>
        <dbReference type="ARBA" id="ARBA00022723"/>
    </source>
</evidence>
<sequence>MKHKPVQAWKYYSVEGGKLVRKRRQCPRCGRFMAEHENRYSCGGCGYTEFKGK</sequence>
<accession>A0A3R9PQP9</accession>
<dbReference type="EMBL" id="RCOR01000030">
    <property type="protein sequence ID" value="RSN68449.1"/>
    <property type="molecule type" value="Genomic_DNA"/>
</dbReference>
<evidence type="ECO:0000313" key="8">
    <source>
        <dbReference type="EMBL" id="RSN68449.1"/>
    </source>
</evidence>
<dbReference type="GO" id="GO:1990904">
    <property type="term" value="C:ribonucleoprotein complex"/>
    <property type="evidence" value="ECO:0007669"/>
    <property type="project" value="UniProtKB-KW"/>
</dbReference>
<dbReference type="InterPro" id="IPR022845">
    <property type="entry name" value="Ribosomal_eS31_arc"/>
</dbReference>
<dbReference type="InterPro" id="IPR002906">
    <property type="entry name" value="Ribosomal_eS31"/>
</dbReference>
<keyword evidence="1 6" id="KW-0479">Metal-binding</keyword>
<evidence type="ECO:0000259" key="7">
    <source>
        <dbReference type="SMART" id="SM01402"/>
    </source>
</evidence>
<organism evidence="8 9">
    <name type="scientific">Candidatus Korarchaeum cryptofilum</name>
    <dbReference type="NCBI Taxonomy" id="498846"/>
    <lineage>
        <taxon>Archaea</taxon>
        <taxon>Thermoproteota</taxon>
        <taxon>Candidatus Korarchaeia</taxon>
        <taxon>Candidatus Korarchaeales</taxon>
        <taxon>Candidatus Korarchaeaceae</taxon>
        <taxon>Candidatus Korarchaeum</taxon>
    </lineage>
</organism>
<keyword evidence="5 6" id="KW-0687">Ribonucleoprotein</keyword>
<dbReference type="GeneID" id="6094613"/>
<comment type="cofactor">
    <cofactor evidence="6">
        <name>Zn(2+)</name>
        <dbReference type="ChEBI" id="CHEBI:29105"/>
    </cofactor>
    <text evidence="6">Binds 1 zinc ion per subunit.</text>
</comment>
<feature type="binding site" evidence="6">
    <location>
        <position position="42"/>
    </location>
    <ligand>
        <name>Zn(2+)</name>
        <dbReference type="ChEBI" id="CHEBI:29105"/>
    </ligand>
</feature>
<evidence type="ECO:0000256" key="2">
    <source>
        <dbReference type="ARBA" id="ARBA00022771"/>
    </source>
</evidence>
<evidence type="ECO:0000313" key="9">
    <source>
        <dbReference type="Proteomes" id="UP000278149"/>
    </source>
</evidence>
<dbReference type="Pfam" id="PF01599">
    <property type="entry name" value="Ribosomal_S27"/>
    <property type="match status" value="1"/>
</dbReference>
<dbReference type="Proteomes" id="UP000278149">
    <property type="component" value="Unassembled WGS sequence"/>
</dbReference>
<comment type="similarity">
    <text evidence="6">Belongs to the eukaryotic ribosomal protein eS31 family.</text>
</comment>
<dbReference type="NCBIfam" id="NF001669">
    <property type="entry name" value="PRK00432.1"/>
    <property type="match status" value="1"/>
</dbReference>
<dbReference type="GO" id="GO:0003735">
    <property type="term" value="F:structural constituent of ribosome"/>
    <property type="evidence" value="ECO:0007669"/>
    <property type="project" value="InterPro"/>
</dbReference>
<evidence type="ECO:0000256" key="5">
    <source>
        <dbReference type="ARBA" id="ARBA00023274"/>
    </source>
</evidence>
<dbReference type="GO" id="GO:0006412">
    <property type="term" value="P:translation"/>
    <property type="evidence" value="ECO:0007669"/>
    <property type="project" value="UniProtKB-UniRule"/>
</dbReference>
<dbReference type="OMA" id="GVFMAEH"/>
<feature type="binding site" evidence="6">
    <location>
        <position position="45"/>
    </location>
    <ligand>
        <name>Zn(2+)</name>
        <dbReference type="ChEBI" id="CHEBI:29105"/>
    </ligand>
</feature>
<keyword evidence="4 6" id="KW-0689">Ribosomal protein</keyword>
<dbReference type="Gene3D" id="6.20.50.180">
    <property type="match status" value="1"/>
</dbReference>
<keyword evidence="3 6" id="KW-0862">Zinc</keyword>
<evidence type="ECO:0000256" key="4">
    <source>
        <dbReference type="ARBA" id="ARBA00022980"/>
    </source>
</evidence>
<dbReference type="SMART" id="SM01402">
    <property type="entry name" value="Ribosomal_S27"/>
    <property type="match status" value="1"/>
</dbReference>
<feature type="binding site" evidence="6">
    <location>
        <position position="26"/>
    </location>
    <ligand>
        <name>Zn(2+)</name>
        <dbReference type="ChEBI" id="CHEBI:29105"/>
    </ligand>
</feature>
<proteinExistence type="inferred from homology"/>
<comment type="caution">
    <text evidence="6">Lacks conserved residue(s) required for the propagation of feature annotation.</text>
</comment>
<comment type="subunit">
    <text evidence="6">Part of the 30S ribosomal subunit.</text>
</comment>
<dbReference type="HAMAP" id="MF_00777">
    <property type="entry name" value="Ribosomal_eS31"/>
    <property type="match status" value="1"/>
</dbReference>
<comment type="caution">
    <text evidence="8">The sequence shown here is derived from an EMBL/GenBank/DDBJ whole genome shotgun (WGS) entry which is preliminary data.</text>
</comment>
<reference evidence="8 9" key="1">
    <citation type="submission" date="2018-10" db="EMBL/GenBank/DDBJ databases">
        <title>Co-occurring genomic capacity for anaerobic methane metabolism and dissimilatory sulfite reduction discovered in the Korarchaeota.</title>
        <authorList>
            <person name="Mckay L.J."/>
            <person name="Dlakic M."/>
            <person name="Fields M.W."/>
            <person name="Delmont T.O."/>
            <person name="Eren A.M."/>
            <person name="Jay Z.J."/>
            <person name="Klingelsmith K.B."/>
            <person name="Rusch D.B."/>
            <person name="Inskeep W.P."/>
        </authorList>
    </citation>
    <scope>NUCLEOTIDE SEQUENCE [LARGE SCALE GENOMIC DNA]</scope>
    <source>
        <strain evidence="8 9">WS</strain>
    </source>
</reference>
<name>A0A3R9PQP9_9CREN</name>
<dbReference type="AlphaFoldDB" id="A0A3R9PQP9"/>
<keyword evidence="2 6" id="KW-0863">Zinc-finger</keyword>
<evidence type="ECO:0000256" key="3">
    <source>
        <dbReference type="ARBA" id="ARBA00022833"/>
    </source>
</evidence>
<evidence type="ECO:0000256" key="6">
    <source>
        <dbReference type="HAMAP-Rule" id="MF_00777"/>
    </source>
</evidence>
<feature type="binding site" evidence="6">
    <location>
        <position position="29"/>
    </location>
    <ligand>
        <name>Zn(2+)</name>
        <dbReference type="ChEBI" id="CHEBI:29105"/>
    </ligand>
</feature>
<dbReference type="SUPFAM" id="SSF57829">
    <property type="entry name" value="Zn-binding ribosomal proteins"/>
    <property type="match status" value="1"/>
</dbReference>
<dbReference type="GO" id="GO:0005840">
    <property type="term" value="C:ribosome"/>
    <property type="evidence" value="ECO:0007669"/>
    <property type="project" value="UniProtKB-KW"/>
</dbReference>
<feature type="domain" description="Small ribosomal subunit protein eS31" evidence="7">
    <location>
        <begin position="8"/>
        <end position="48"/>
    </location>
</feature>
<dbReference type="InterPro" id="IPR011332">
    <property type="entry name" value="Ribosomal_zn-bd"/>
</dbReference>
<gene>
    <name evidence="6" type="primary">rps27ae</name>
    <name evidence="8" type="ORF">D9Q81_06275</name>
</gene>